<name>A0ACB9CS53_CICIN</name>
<sequence>MYARDGYEVDNRDKAVWVANRNNPITDIYGKLMIDIHGKLSILSSGGTVVDIFSPTPVTRNATVSATLLDTGNFVLQELNPDGSVKRVLWQSFDHPTDTLLPGMKLGINLKTGHRWSLTSWRSEKVPADGSFTLTGDPNGTGQIVILRRGNIHWRSGSWQNGGFENANLQYSGPDIAGKTISFLRDLMTSIGMSMSMMKAIT</sequence>
<gene>
    <name evidence="1" type="ORF">L2E82_27082</name>
</gene>
<reference evidence="2" key="1">
    <citation type="journal article" date="2022" name="Mol. Ecol. Resour.">
        <title>The genomes of chicory, endive, great burdock and yacon provide insights into Asteraceae palaeo-polyploidization history and plant inulin production.</title>
        <authorList>
            <person name="Fan W."/>
            <person name="Wang S."/>
            <person name="Wang H."/>
            <person name="Wang A."/>
            <person name="Jiang F."/>
            <person name="Liu H."/>
            <person name="Zhao H."/>
            <person name="Xu D."/>
            <person name="Zhang Y."/>
        </authorList>
    </citation>
    <scope>NUCLEOTIDE SEQUENCE [LARGE SCALE GENOMIC DNA]</scope>
    <source>
        <strain evidence="2">cv. Punajuju</strain>
    </source>
</reference>
<dbReference type="EMBL" id="CM042013">
    <property type="protein sequence ID" value="KAI3737087.1"/>
    <property type="molecule type" value="Genomic_DNA"/>
</dbReference>
<proteinExistence type="predicted"/>
<evidence type="ECO:0000313" key="1">
    <source>
        <dbReference type="EMBL" id="KAI3737087.1"/>
    </source>
</evidence>
<protein>
    <submittedName>
        <fullName evidence="1">Uncharacterized protein</fullName>
    </submittedName>
</protein>
<evidence type="ECO:0000313" key="2">
    <source>
        <dbReference type="Proteomes" id="UP001055811"/>
    </source>
</evidence>
<dbReference type="Proteomes" id="UP001055811">
    <property type="component" value="Linkage Group LG05"/>
</dbReference>
<keyword evidence="2" id="KW-1185">Reference proteome</keyword>
<organism evidence="1 2">
    <name type="scientific">Cichorium intybus</name>
    <name type="common">Chicory</name>
    <dbReference type="NCBI Taxonomy" id="13427"/>
    <lineage>
        <taxon>Eukaryota</taxon>
        <taxon>Viridiplantae</taxon>
        <taxon>Streptophyta</taxon>
        <taxon>Embryophyta</taxon>
        <taxon>Tracheophyta</taxon>
        <taxon>Spermatophyta</taxon>
        <taxon>Magnoliopsida</taxon>
        <taxon>eudicotyledons</taxon>
        <taxon>Gunneridae</taxon>
        <taxon>Pentapetalae</taxon>
        <taxon>asterids</taxon>
        <taxon>campanulids</taxon>
        <taxon>Asterales</taxon>
        <taxon>Asteraceae</taxon>
        <taxon>Cichorioideae</taxon>
        <taxon>Cichorieae</taxon>
        <taxon>Cichoriinae</taxon>
        <taxon>Cichorium</taxon>
    </lineage>
</organism>
<comment type="caution">
    <text evidence="1">The sequence shown here is derived from an EMBL/GenBank/DDBJ whole genome shotgun (WGS) entry which is preliminary data.</text>
</comment>
<reference evidence="1 2" key="2">
    <citation type="journal article" date="2022" name="Mol. Ecol. Resour.">
        <title>The genomes of chicory, endive, great burdock and yacon provide insights into Asteraceae paleo-polyploidization history and plant inulin production.</title>
        <authorList>
            <person name="Fan W."/>
            <person name="Wang S."/>
            <person name="Wang H."/>
            <person name="Wang A."/>
            <person name="Jiang F."/>
            <person name="Liu H."/>
            <person name="Zhao H."/>
            <person name="Xu D."/>
            <person name="Zhang Y."/>
        </authorList>
    </citation>
    <scope>NUCLEOTIDE SEQUENCE [LARGE SCALE GENOMIC DNA]</scope>
    <source>
        <strain evidence="2">cv. Punajuju</strain>
        <tissue evidence="1">Leaves</tissue>
    </source>
</reference>
<accession>A0ACB9CS53</accession>